<evidence type="ECO:0000256" key="2">
    <source>
        <dbReference type="SAM" id="MobiDB-lite"/>
    </source>
</evidence>
<dbReference type="PANTHER" id="PTHR18964">
    <property type="entry name" value="ROK (REPRESSOR, ORF, KINASE) FAMILY"/>
    <property type="match status" value="1"/>
</dbReference>
<dbReference type="SUPFAM" id="SSF53067">
    <property type="entry name" value="Actin-like ATPase domain"/>
    <property type="match status" value="1"/>
</dbReference>
<organism evidence="3 4">
    <name type="scientific">Streptomyces bobili</name>
    <dbReference type="NCBI Taxonomy" id="67280"/>
    <lineage>
        <taxon>Bacteria</taxon>
        <taxon>Bacillati</taxon>
        <taxon>Actinomycetota</taxon>
        <taxon>Actinomycetes</taxon>
        <taxon>Kitasatosporales</taxon>
        <taxon>Streptomycetaceae</taxon>
        <taxon>Streptomyces</taxon>
    </lineage>
</organism>
<dbReference type="RefSeq" id="WP_328736178.1">
    <property type="nucleotide sequence ID" value="NZ_CP108038.1"/>
</dbReference>
<feature type="compositionally biased region" description="Gly residues" evidence="2">
    <location>
        <begin position="8"/>
        <end position="20"/>
    </location>
</feature>
<proteinExistence type="inferred from homology"/>
<feature type="region of interest" description="Disordered" evidence="2">
    <location>
        <begin position="1"/>
        <end position="20"/>
    </location>
</feature>
<dbReference type="Pfam" id="PF00480">
    <property type="entry name" value="ROK"/>
    <property type="match status" value="1"/>
</dbReference>
<name>A0ABZ1R2J8_9ACTN</name>
<comment type="similarity">
    <text evidence="1">Belongs to the ROK (NagC/XylR) family.</text>
</comment>
<keyword evidence="4" id="KW-1185">Reference proteome</keyword>
<protein>
    <submittedName>
        <fullName evidence="3">ROK family transcriptional regulator</fullName>
    </submittedName>
</protein>
<dbReference type="PANTHER" id="PTHR18964:SF173">
    <property type="entry name" value="GLUCOKINASE"/>
    <property type="match status" value="1"/>
</dbReference>
<dbReference type="GeneID" id="93764419"/>
<dbReference type="Pfam" id="PF13412">
    <property type="entry name" value="HTH_24"/>
    <property type="match status" value="1"/>
</dbReference>
<evidence type="ECO:0000313" key="4">
    <source>
        <dbReference type="Proteomes" id="UP001432071"/>
    </source>
</evidence>
<dbReference type="InterPro" id="IPR036390">
    <property type="entry name" value="WH_DNA-bd_sf"/>
</dbReference>
<dbReference type="Proteomes" id="UP001432071">
    <property type="component" value="Chromosome"/>
</dbReference>
<sequence length="399" mass="39895">MGRVNRTNGGGTVSGKDGGARGAASGVAGGALGANLLAVRSHNAALVLDLLRTAGPDGISRLELAERTGLTPQAVSKITARLREEGLAAEAGRRASTGGKPRTVLRLVPGAAHAVGVHLDRDALRIVLTDLDGSVVGERRGPLDLGAGAEAVLGAVEGGVGEVVGRARGQARAGRPVAARLLGVGVALPGPLDHTHGVLHRVTGFPEWDGFPLRDALARRLGLPVVVDKDTNAAALGLAVGGERGSFAYLHLGTGLGAGLVIGGRVHRGARTGAGEFGHQVVQLDGPPCPCGNRGCVEALCLAAIDRGDPAEAARVLGTAAANLAGLLDIDQILLGGRTITTMPDPFVRGVAAVLAARAAREGSPEPAVPVRLAPGGSASVAEGAAHLLLGPVFGRTDV</sequence>
<gene>
    <name evidence="3" type="ORF">OHT53_25575</name>
</gene>
<dbReference type="InterPro" id="IPR036388">
    <property type="entry name" value="WH-like_DNA-bd_sf"/>
</dbReference>
<evidence type="ECO:0000256" key="1">
    <source>
        <dbReference type="ARBA" id="ARBA00006479"/>
    </source>
</evidence>
<dbReference type="PROSITE" id="PS01125">
    <property type="entry name" value="ROK"/>
    <property type="match status" value="1"/>
</dbReference>
<dbReference type="EMBL" id="CP108038">
    <property type="protein sequence ID" value="WUN89198.1"/>
    <property type="molecule type" value="Genomic_DNA"/>
</dbReference>
<accession>A0ABZ1R2J8</accession>
<evidence type="ECO:0000313" key="3">
    <source>
        <dbReference type="EMBL" id="WUN89198.1"/>
    </source>
</evidence>
<dbReference type="SUPFAM" id="SSF46785">
    <property type="entry name" value="Winged helix' DNA-binding domain"/>
    <property type="match status" value="1"/>
</dbReference>
<dbReference type="InterPro" id="IPR000600">
    <property type="entry name" value="ROK"/>
</dbReference>
<dbReference type="Gene3D" id="1.10.10.10">
    <property type="entry name" value="Winged helix-like DNA-binding domain superfamily/Winged helix DNA-binding domain"/>
    <property type="match status" value="1"/>
</dbReference>
<dbReference type="InterPro" id="IPR049874">
    <property type="entry name" value="ROK_cs"/>
</dbReference>
<dbReference type="Gene3D" id="3.30.420.40">
    <property type="match status" value="3"/>
</dbReference>
<reference evidence="3" key="1">
    <citation type="submission" date="2022-10" db="EMBL/GenBank/DDBJ databases">
        <title>The complete genomes of actinobacterial strains from the NBC collection.</title>
        <authorList>
            <person name="Joergensen T.S."/>
            <person name="Alvarez Arevalo M."/>
            <person name="Sterndorff E.B."/>
            <person name="Faurdal D."/>
            <person name="Vuksanovic O."/>
            <person name="Mourched A.-S."/>
            <person name="Charusanti P."/>
            <person name="Shaw S."/>
            <person name="Blin K."/>
            <person name="Weber T."/>
        </authorList>
    </citation>
    <scope>NUCLEOTIDE SEQUENCE</scope>
    <source>
        <strain evidence="3">NBC_00302</strain>
    </source>
</reference>
<dbReference type="InterPro" id="IPR043129">
    <property type="entry name" value="ATPase_NBD"/>
</dbReference>